<keyword evidence="4" id="KW-1185">Reference proteome</keyword>
<dbReference type="InterPro" id="IPR005546">
    <property type="entry name" value="Autotransporte_beta"/>
</dbReference>
<evidence type="ECO:0000313" key="3">
    <source>
        <dbReference type="EMBL" id="EEO27877.1"/>
    </source>
</evidence>
<dbReference type="eggNOG" id="COG4625">
    <property type="taxonomic scope" value="Bacteria"/>
</dbReference>
<proteinExistence type="predicted"/>
<dbReference type="Gene3D" id="2.40.128.130">
    <property type="entry name" value="Autotransporter beta-domain"/>
    <property type="match status" value="1"/>
</dbReference>
<feature type="domain" description="Autotransporter" evidence="2">
    <location>
        <begin position="824"/>
        <end position="1097"/>
    </location>
</feature>
<gene>
    <name evidence="3" type="ORF">OFAG_01030</name>
</gene>
<sequence>MPTCRPDTAMPASPRHPFASSPGRRHPVFLFPGIRTALATVLFAILSFNFPAAAQTGQVVNNGTMRTTFGDGSDNLDLQNNGTITVYGNGMEAGADSWLGNAGTITVNGQNAFGMTGKSGSYLTNDTSGAIAINQRGGRGMAVSGNTGHIINNGAIDLNGSSAAGMYASDTGDAVKSVSLTNNGTIHGASLSNVGMAAEGDHITLANTASGLIRMDGPYNGGMVANGTGAAVVNAGRIEIGGQGGKGMTAFGTGTTLANHGNITVSGNGGEAIEAGSGVRVTQTGEVLVTGRDGTGIWLESGAAASNAGTVTTTQDGSHAIYGSGNGIAVTNTDTISTGGDNAIGIYLSGENNRIDNRGNITTAGEAAFGILAQEDGAVIANSGTVLASGNNSAAVYLDGNGSAITQSGTIRTTGTGSQGIAANGDGVRVEVTENGRIDTLAANSTGISAGGSGANIIHAGHIATGGANSHGISASGENAVIGNSGQIVTTGDAANGIHAGGAGASIANNGTIDTQGAQGAGIVTGNDASVTNNGRIVTGRGHAVIIGSGSSLANNGSLAAATRYGVYAPGANSAIINHGAIETEGGRGDAIVISGNASSVINRGLIKTSGASASGIAIAGNSSTVSNTGLILTSGQAAHGMAITGQNLAVSNTGRVWTTGPGSHELMVGNTTGTASGSASVSVWTLALSPNRWNDPASRPFGVGPGSTLTFDRTRFVLRPGSADSGFEFGKRYHVADMIDNRGTVAGALGSDTPDAIISGLMPMLKAKLYNGSAPGALDQQVSLSLKEEDNHGQGANSGTVHRSAARLWLLNRTLGDSLDALVASPDWAFFIQPYYQHSRTTGDASSRADSEGVLLGATRLAGNDLRLGWHAGLEHTGFSARGHGLRSDASAWLAGLHGRYFLRPGWTLSGQLTATASRSDYDFVMEGDAASDKRTEYGYFASLKSAWDFYLAQDHRLSPEIGLAYLRMRNPSMQARWKQACNQDMNLHFERRDFSAVYATAGLRWTGEFENGDTAIRPTVAAGVRQNLADGNVDSGFTFMGQRYTAHLTEDRTTGTVDAGVRFTRGNTSGAIRYNGEFGSHFTDHIVWAEMGITF</sequence>
<evidence type="ECO:0000313" key="4">
    <source>
        <dbReference type="Proteomes" id="UP000003973"/>
    </source>
</evidence>
<evidence type="ECO:0000256" key="1">
    <source>
        <dbReference type="SAM" id="MobiDB-lite"/>
    </source>
</evidence>
<organism evidence="3 4">
    <name type="scientific">Oxalobacter paraformigenes</name>
    <dbReference type="NCBI Taxonomy" id="556268"/>
    <lineage>
        <taxon>Bacteria</taxon>
        <taxon>Pseudomonadati</taxon>
        <taxon>Pseudomonadota</taxon>
        <taxon>Betaproteobacteria</taxon>
        <taxon>Burkholderiales</taxon>
        <taxon>Oxalobacteraceae</taxon>
        <taxon>Oxalobacter</taxon>
    </lineage>
</organism>
<comment type="caution">
    <text evidence="3">The sequence shown here is derived from an EMBL/GenBank/DDBJ whole genome shotgun (WGS) entry which is preliminary data.</text>
</comment>
<dbReference type="InterPro" id="IPR036709">
    <property type="entry name" value="Autotransporte_beta_dom_sf"/>
</dbReference>
<reference evidence="3" key="1">
    <citation type="submission" date="2011-10" db="EMBL/GenBank/DDBJ databases">
        <title>The Genome Sequence of Oxalobacter formigenes HOxBLS.</title>
        <authorList>
            <consortium name="The Broad Institute Genome Sequencing Platform"/>
            <person name="Earl A."/>
            <person name="Ward D."/>
            <person name="Feldgarden M."/>
            <person name="Gevers D."/>
            <person name="Allison M.J."/>
            <person name="Humphrey S."/>
            <person name="Young S.K."/>
            <person name="Zeng Q."/>
            <person name="Gargeya S."/>
            <person name="Fitzgerald M."/>
            <person name="Haas B."/>
            <person name="Abouelleil A."/>
            <person name="Alvarado L."/>
            <person name="Arachchi H.M."/>
            <person name="Berlin A."/>
            <person name="Brown A."/>
            <person name="Chapman S.B."/>
            <person name="Chen Z."/>
            <person name="Dunbar C."/>
            <person name="Freedman E."/>
            <person name="Gearin G."/>
            <person name="Goldberg J."/>
            <person name="Griggs A."/>
            <person name="Gujja S."/>
            <person name="Heiman D."/>
            <person name="Howarth C."/>
            <person name="Larson L."/>
            <person name="Lui A."/>
            <person name="MacDonald P.J.P."/>
            <person name="Montmayeur A."/>
            <person name="Murphy C."/>
            <person name="Neiman D."/>
            <person name="Pearson M."/>
            <person name="Priest M."/>
            <person name="Roberts A."/>
            <person name="Saif S."/>
            <person name="Shea T."/>
            <person name="Shenoy N."/>
            <person name="Sisk P."/>
            <person name="Stolte C."/>
            <person name="Sykes S."/>
            <person name="Wortman J."/>
            <person name="Nusbaum C."/>
            <person name="Birren B."/>
        </authorList>
    </citation>
    <scope>NUCLEOTIDE SEQUENCE [LARGE SCALE GENOMIC DNA]</scope>
    <source>
        <strain evidence="3">HOxBLS</strain>
    </source>
</reference>
<dbReference type="HOGENOM" id="CLU_283677_0_0_4"/>
<dbReference type="InterPro" id="IPR012332">
    <property type="entry name" value="Autotransporter_pectin_lyase_C"/>
</dbReference>
<dbReference type="SMART" id="SM00869">
    <property type="entry name" value="Autotransporter"/>
    <property type="match status" value="1"/>
</dbReference>
<dbReference type="Pfam" id="PF03797">
    <property type="entry name" value="Autotransporter"/>
    <property type="match status" value="1"/>
</dbReference>
<evidence type="ECO:0000259" key="2">
    <source>
        <dbReference type="PROSITE" id="PS51208"/>
    </source>
</evidence>
<dbReference type="eggNOG" id="COG3468">
    <property type="taxonomic scope" value="Bacteria"/>
</dbReference>
<name>C3X3U1_9BURK</name>
<dbReference type="PROSITE" id="PS51208">
    <property type="entry name" value="AUTOTRANSPORTER"/>
    <property type="match status" value="1"/>
</dbReference>
<dbReference type="Gene3D" id="2.160.20.20">
    <property type="match status" value="1"/>
</dbReference>
<dbReference type="EMBL" id="ACDP02000011">
    <property type="protein sequence ID" value="EEO27877.1"/>
    <property type="molecule type" value="Genomic_DNA"/>
</dbReference>
<dbReference type="AlphaFoldDB" id="C3X3U1"/>
<feature type="region of interest" description="Disordered" evidence="1">
    <location>
        <begin position="1"/>
        <end position="24"/>
    </location>
</feature>
<accession>C3X3U1</accession>
<dbReference type="Proteomes" id="UP000003973">
    <property type="component" value="Unassembled WGS sequence"/>
</dbReference>
<protein>
    <recommendedName>
        <fullName evidence="2">Autotransporter domain-containing protein</fullName>
    </recommendedName>
</protein>
<dbReference type="SUPFAM" id="SSF103515">
    <property type="entry name" value="Autotransporter"/>
    <property type="match status" value="1"/>
</dbReference>